<gene>
    <name evidence="1" type="ORF">H9Y05_02215</name>
</gene>
<dbReference type="EMBL" id="JACVEL010000001">
    <property type="protein sequence ID" value="MBC9811280.1"/>
    <property type="molecule type" value="Genomic_DNA"/>
</dbReference>
<name>A0A8J6PHY1_9FLAO</name>
<reference evidence="1" key="1">
    <citation type="submission" date="2020-09" db="EMBL/GenBank/DDBJ databases">
        <title>Taishania pollutisoli gen. nov., sp. nov., Isolated from Tetrabromobisphenol A-Contaminated Soil.</title>
        <authorList>
            <person name="Chen Q."/>
        </authorList>
    </citation>
    <scope>NUCLEOTIDE SEQUENCE</scope>
    <source>
        <strain evidence="1">CZZ-1</strain>
    </source>
</reference>
<protein>
    <submittedName>
        <fullName evidence="1">Uncharacterized protein</fullName>
    </submittedName>
</protein>
<evidence type="ECO:0000313" key="1">
    <source>
        <dbReference type="EMBL" id="MBC9811280.1"/>
    </source>
</evidence>
<proteinExistence type="predicted"/>
<dbReference type="PROSITE" id="PS51257">
    <property type="entry name" value="PROKAR_LIPOPROTEIN"/>
    <property type="match status" value="1"/>
</dbReference>
<dbReference type="Proteomes" id="UP000652681">
    <property type="component" value="Unassembled WGS sequence"/>
</dbReference>
<keyword evidence="2" id="KW-1185">Reference proteome</keyword>
<accession>A0A8J6PHY1</accession>
<dbReference type="RefSeq" id="WP_163490473.1">
    <property type="nucleotide sequence ID" value="NZ_JACVEL010000001.1"/>
</dbReference>
<evidence type="ECO:0000313" key="2">
    <source>
        <dbReference type="Proteomes" id="UP000652681"/>
    </source>
</evidence>
<sequence>MKKSILILAGASLMLGVISCKKKGCTDPTASNYNIEATKDDGSCEYNTPAPAPTPAPYTPTFNGTFGALVALKTVTTTSTPIGEMDTYVGTAVALFSEDGGSNLLSAGTVNVNSNQLTAQSNLSYVYQITTSNPTGLDFSGDVTWTGSGNVWPSFSASSTQGFSTVGKITSGNPSTSADYTLVTNQISNADSVLFTLVGQNNNVIKILPGTATSHTFSASEVSSAGAGTGIVQVVGLKYDLQNIGSRDYYLINETVRSKTVTIE</sequence>
<comment type="caution">
    <text evidence="1">The sequence shown here is derived from an EMBL/GenBank/DDBJ whole genome shotgun (WGS) entry which is preliminary data.</text>
</comment>
<organism evidence="1 2">
    <name type="scientific">Taishania pollutisoli</name>
    <dbReference type="NCBI Taxonomy" id="2766479"/>
    <lineage>
        <taxon>Bacteria</taxon>
        <taxon>Pseudomonadati</taxon>
        <taxon>Bacteroidota</taxon>
        <taxon>Flavobacteriia</taxon>
        <taxon>Flavobacteriales</taxon>
        <taxon>Crocinitomicaceae</taxon>
        <taxon>Taishania</taxon>
    </lineage>
</organism>
<dbReference type="AlphaFoldDB" id="A0A8J6PHY1"/>